<protein>
    <submittedName>
        <fullName evidence="1">Uncharacterized protein</fullName>
    </submittedName>
</protein>
<dbReference type="EMBL" id="JABSTQ010010510">
    <property type="protein sequence ID" value="KAG0420424.1"/>
    <property type="molecule type" value="Genomic_DNA"/>
</dbReference>
<gene>
    <name evidence="1" type="ORF">HPB47_003504</name>
</gene>
<sequence length="65" mass="7523">MVVPKPEGVRILGQHIQQGRGNKPTLDRLDTMTSQKHKTKEKEAVQLVQAFIFFRVDLWDSVFKT</sequence>
<organism evidence="1 2">
    <name type="scientific">Ixodes persulcatus</name>
    <name type="common">Taiga tick</name>
    <dbReference type="NCBI Taxonomy" id="34615"/>
    <lineage>
        <taxon>Eukaryota</taxon>
        <taxon>Metazoa</taxon>
        <taxon>Ecdysozoa</taxon>
        <taxon>Arthropoda</taxon>
        <taxon>Chelicerata</taxon>
        <taxon>Arachnida</taxon>
        <taxon>Acari</taxon>
        <taxon>Parasitiformes</taxon>
        <taxon>Ixodida</taxon>
        <taxon>Ixodoidea</taxon>
        <taxon>Ixodidae</taxon>
        <taxon>Ixodinae</taxon>
        <taxon>Ixodes</taxon>
    </lineage>
</organism>
<dbReference type="Proteomes" id="UP000805193">
    <property type="component" value="Unassembled WGS sequence"/>
</dbReference>
<reference evidence="1 2" key="1">
    <citation type="journal article" date="2020" name="Cell">
        <title>Large-Scale Comparative Analyses of Tick Genomes Elucidate Their Genetic Diversity and Vector Capacities.</title>
        <authorList>
            <consortium name="Tick Genome and Microbiome Consortium (TIGMIC)"/>
            <person name="Jia N."/>
            <person name="Wang J."/>
            <person name="Shi W."/>
            <person name="Du L."/>
            <person name="Sun Y."/>
            <person name="Zhan W."/>
            <person name="Jiang J.F."/>
            <person name="Wang Q."/>
            <person name="Zhang B."/>
            <person name="Ji P."/>
            <person name="Bell-Sakyi L."/>
            <person name="Cui X.M."/>
            <person name="Yuan T.T."/>
            <person name="Jiang B.G."/>
            <person name="Yang W.F."/>
            <person name="Lam T.T."/>
            <person name="Chang Q.C."/>
            <person name="Ding S.J."/>
            <person name="Wang X.J."/>
            <person name="Zhu J.G."/>
            <person name="Ruan X.D."/>
            <person name="Zhao L."/>
            <person name="Wei J.T."/>
            <person name="Ye R.Z."/>
            <person name="Que T.C."/>
            <person name="Du C.H."/>
            <person name="Zhou Y.H."/>
            <person name="Cheng J.X."/>
            <person name="Dai P.F."/>
            <person name="Guo W.B."/>
            <person name="Han X.H."/>
            <person name="Huang E.J."/>
            <person name="Li L.F."/>
            <person name="Wei W."/>
            <person name="Gao Y.C."/>
            <person name="Liu J.Z."/>
            <person name="Shao H.Z."/>
            <person name="Wang X."/>
            <person name="Wang C.C."/>
            <person name="Yang T.C."/>
            <person name="Huo Q.B."/>
            <person name="Li W."/>
            <person name="Chen H.Y."/>
            <person name="Chen S.E."/>
            <person name="Zhou L.G."/>
            <person name="Ni X.B."/>
            <person name="Tian J.H."/>
            <person name="Sheng Y."/>
            <person name="Liu T."/>
            <person name="Pan Y.S."/>
            <person name="Xia L.Y."/>
            <person name="Li J."/>
            <person name="Zhao F."/>
            <person name="Cao W.C."/>
        </authorList>
    </citation>
    <scope>NUCLEOTIDE SEQUENCE [LARGE SCALE GENOMIC DNA]</scope>
    <source>
        <strain evidence="1">Iper-2018</strain>
    </source>
</reference>
<comment type="caution">
    <text evidence="1">The sequence shown here is derived from an EMBL/GenBank/DDBJ whole genome shotgun (WGS) entry which is preliminary data.</text>
</comment>
<evidence type="ECO:0000313" key="2">
    <source>
        <dbReference type="Proteomes" id="UP000805193"/>
    </source>
</evidence>
<keyword evidence="2" id="KW-1185">Reference proteome</keyword>
<accession>A0AC60PIB5</accession>
<proteinExistence type="predicted"/>
<evidence type="ECO:0000313" key="1">
    <source>
        <dbReference type="EMBL" id="KAG0420424.1"/>
    </source>
</evidence>
<name>A0AC60PIB5_IXOPE</name>